<protein>
    <submittedName>
        <fullName evidence="1">DUF1499 domain-containing protein</fullName>
    </submittedName>
</protein>
<dbReference type="AlphaFoldDB" id="A0A437QD36"/>
<evidence type="ECO:0000313" key="1">
    <source>
        <dbReference type="EMBL" id="RVU32365.1"/>
    </source>
</evidence>
<dbReference type="InterPro" id="IPR010865">
    <property type="entry name" value="DUF1499"/>
</dbReference>
<gene>
    <name evidence="1" type="ORF">EOE65_01560</name>
</gene>
<comment type="caution">
    <text evidence="1">The sequence shown here is derived from an EMBL/GenBank/DDBJ whole genome shotgun (WGS) entry which is preliminary data.</text>
</comment>
<dbReference type="EMBL" id="SACQ01000001">
    <property type="protein sequence ID" value="RVU32365.1"/>
    <property type="molecule type" value="Genomic_DNA"/>
</dbReference>
<dbReference type="PIRSF" id="PIRSF026426">
    <property type="entry name" value="DUF1499"/>
    <property type="match status" value="1"/>
</dbReference>
<organism evidence="1 2">
    <name type="scientific">Neptunomonas marina</name>
    <dbReference type="NCBI Taxonomy" id="1815562"/>
    <lineage>
        <taxon>Bacteria</taxon>
        <taxon>Pseudomonadati</taxon>
        <taxon>Pseudomonadota</taxon>
        <taxon>Gammaproteobacteria</taxon>
        <taxon>Oceanospirillales</taxon>
        <taxon>Oceanospirillaceae</taxon>
        <taxon>Neptunomonas</taxon>
    </lineage>
</organism>
<keyword evidence="2" id="KW-1185">Reference proteome</keyword>
<reference evidence="1 2" key="1">
    <citation type="submission" date="2019-01" db="EMBL/GenBank/DDBJ databases">
        <authorList>
            <person name="Chen W.-M."/>
        </authorList>
    </citation>
    <scope>NUCLEOTIDE SEQUENCE [LARGE SCALE GENOMIC DNA]</scope>
    <source>
        <strain evidence="1 2">HPM-16</strain>
    </source>
</reference>
<dbReference type="RefSeq" id="WP_127692534.1">
    <property type="nucleotide sequence ID" value="NZ_SACQ01000001.1"/>
</dbReference>
<dbReference type="PANTHER" id="PTHR34801">
    <property type="entry name" value="EXPRESSED PROTEIN"/>
    <property type="match status" value="1"/>
</dbReference>
<sequence>MKLLIAVLLLIGLGLAAFSWMAVQSRGGKAPGLREGQLAPCGAQPNCVSSYPGTPTDKLIKPVFYPQTLTQDEVESLLIKAITDTGGLIETMEGGYMAAIYRSKLFGFVDDMELLVDHDSRVIHLRSASRVGYSDLGANRKRAEQLRSAILSTAQLQEQ</sequence>
<dbReference type="Pfam" id="PF07386">
    <property type="entry name" value="DUF1499"/>
    <property type="match status" value="1"/>
</dbReference>
<dbReference type="PANTHER" id="PTHR34801:SF6">
    <property type="entry name" value="SLL1620 PROTEIN"/>
    <property type="match status" value="1"/>
</dbReference>
<proteinExistence type="predicted"/>
<accession>A0A437QD36</accession>
<name>A0A437QD36_9GAMM</name>
<evidence type="ECO:0000313" key="2">
    <source>
        <dbReference type="Proteomes" id="UP000282818"/>
    </source>
</evidence>
<dbReference type="Proteomes" id="UP000282818">
    <property type="component" value="Unassembled WGS sequence"/>
</dbReference>